<comment type="caution">
    <text evidence="1">The sequence shown here is derived from an EMBL/GenBank/DDBJ whole genome shotgun (WGS) entry which is preliminary data.</text>
</comment>
<organism evidence="1 2">
    <name type="scientific">Heterodera trifolii</name>
    <dbReference type="NCBI Taxonomy" id="157864"/>
    <lineage>
        <taxon>Eukaryota</taxon>
        <taxon>Metazoa</taxon>
        <taxon>Ecdysozoa</taxon>
        <taxon>Nematoda</taxon>
        <taxon>Chromadorea</taxon>
        <taxon>Rhabditida</taxon>
        <taxon>Tylenchina</taxon>
        <taxon>Tylenchomorpha</taxon>
        <taxon>Tylenchoidea</taxon>
        <taxon>Heteroderidae</taxon>
        <taxon>Heteroderinae</taxon>
        <taxon>Heterodera</taxon>
    </lineage>
</organism>
<protein>
    <recommendedName>
        <fullName evidence="3">COMM domain-containing protein 4</fullName>
    </recommendedName>
</protein>
<name>A0ABD2L5Y6_9BILA</name>
<evidence type="ECO:0008006" key="3">
    <source>
        <dbReference type="Google" id="ProtNLM"/>
    </source>
</evidence>
<dbReference type="PANTHER" id="PTHR16231:SF4">
    <property type="entry name" value="COMM DOMAIN-CONTAINING PROTEIN 4"/>
    <property type="match status" value="1"/>
</dbReference>
<dbReference type="AlphaFoldDB" id="A0ABD2L5Y6"/>
<dbReference type="PANTHER" id="PTHR16231">
    <property type="entry name" value="COMM DOMAIN-CONTAINING PROTEIN 4-8 FAMILY MEMBER"/>
    <property type="match status" value="1"/>
</dbReference>
<accession>A0ABD2L5Y6</accession>
<dbReference type="Pfam" id="PF21672">
    <property type="entry name" value="COMM_HN"/>
    <property type="match status" value="1"/>
</dbReference>
<dbReference type="Proteomes" id="UP001620626">
    <property type="component" value="Unassembled WGS sequence"/>
</dbReference>
<evidence type="ECO:0000313" key="2">
    <source>
        <dbReference type="Proteomes" id="UP001620626"/>
    </source>
</evidence>
<dbReference type="InterPro" id="IPR047155">
    <property type="entry name" value="COMMD4/6/7/8"/>
</dbReference>
<evidence type="ECO:0000313" key="1">
    <source>
        <dbReference type="EMBL" id="KAL3110642.1"/>
    </source>
</evidence>
<keyword evidence="2" id="KW-1185">Reference proteome</keyword>
<proteinExistence type="predicted"/>
<gene>
    <name evidence="1" type="ORF">niasHT_017520</name>
</gene>
<sequence>MKFHFNGGLDCPEWILSQIPEIAKTDTKMLQALGSTIIEMAKVKQTEWHEIDIKKFCIGEMSVDGLRALKAKIAALCFIFEKTIKNDCSCKDLEKELLQLGLPSDHVSVLVELYDFNRAALCDSLAGPAIKAPSLTVVRKEQLPTAADPSVKSDYFRLDTTSSDGSTANLLIHRDELVQLRTCMEDAVKVLESLLAVNKE</sequence>
<reference evidence="1 2" key="1">
    <citation type="submission" date="2024-10" db="EMBL/GenBank/DDBJ databases">
        <authorList>
            <person name="Kim D."/>
        </authorList>
    </citation>
    <scope>NUCLEOTIDE SEQUENCE [LARGE SCALE GENOMIC DNA]</scope>
    <source>
        <strain evidence="1">BH-2024</strain>
    </source>
</reference>
<dbReference type="EMBL" id="JBICBT010000534">
    <property type="protein sequence ID" value="KAL3110642.1"/>
    <property type="molecule type" value="Genomic_DNA"/>
</dbReference>